<keyword evidence="1" id="KW-1133">Transmembrane helix</keyword>
<keyword evidence="1" id="KW-0472">Membrane</keyword>
<dbReference type="Proteomes" id="UP001165368">
    <property type="component" value="Unassembled WGS sequence"/>
</dbReference>
<accession>A0ABS9L1I3</accession>
<dbReference type="RefSeq" id="WP_237817608.1">
    <property type="nucleotide sequence ID" value="NZ_JAKLTQ010000001.1"/>
</dbReference>
<sequence>MMRGYWFEMGWAWIFGLLLVAIIALLATLVVRAFTGSRSVQGPEWAVAGPAGHKVLPPPRSPARQILDQRFARGELSIDEYNEHLRVLGEPQFPAGQEPPRA</sequence>
<comment type="caution">
    <text evidence="2">The sequence shown here is derived from an EMBL/GenBank/DDBJ whole genome shotgun (WGS) entry which is preliminary data.</text>
</comment>
<evidence type="ECO:0000313" key="3">
    <source>
        <dbReference type="Proteomes" id="UP001165368"/>
    </source>
</evidence>
<proteinExistence type="predicted"/>
<gene>
    <name evidence="2" type="ORF">LVY72_01115</name>
</gene>
<protein>
    <submittedName>
        <fullName evidence="2">SHOCT domain-containing protein</fullName>
    </submittedName>
</protein>
<reference evidence="2" key="1">
    <citation type="submission" date="2022-01" db="EMBL/GenBank/DDBJ databases">
        <authorList>
            <person name="Jo J.-H."/>
            <person name="Im W.-T."/>
        </authorList>
    </citation>
    <scope>NUCLEOTIDE SEQUENCE</scope>
    <source>
        <strain evidence="2">I2-34</strain>
    </source>
</reference>
<keyword evidence="1" id="KW-0812">Transmembrane</keyword>
<evidence type="ECO:0000313" key="2">
    <source>
        <dbReference type="EMBL" id="MCG2620507.1"/>
    </source>
</evidence>
<dbReference type="EMBL" id="JAKLTQ010000001">
    <property type="protein sequence ID" value="MCG2620507.1"/>
    <property type="molecule type" value="Genomic_DNA"/>
</dbReference>
<evidence type="ECO:0000256" key="1">
    <source>
        <dbReference type="SAM" id="Phobius"/>
    </source>
</evidence>
<keyword evidence="3" id="KW-1185">Reference proteome</keyword>
<name>A0ABS9L1I3_9MICC</name>
<feature type="transmembrane region" description="Helical" evidence="1">
    <location>
        <begin position="12"/>
        <end position="31"/>
    </location>
</feature>
<organism evidence="2 3">
    <name type="scientific">Arthrobacter hankyongi</name>
    <dbReference type="NCBI Taxonomy" id="2904801"/>
    <lineage>
        <taxon>Bacteria</taxon>
        <taxon>Bacillati</taxon>
        <taxon>Actinomycetota</taxon>
        <taxon>Actinomycetes</taxon>
        <taxon>Micrococcales</taxon>
        <taxon>Micrococcaceae</taxon>
        <taxon>Arthrobacter</taxon>
    </lineage>
</organism>